<accession>A0A5B7GYJ8</accession>
<sequence length="59" mass="6877">MTVFDRLSGGVQQQERRERFQECSEQIVCLNHGEVRTVARDGLDTCTERSEWGRRAFDS</sequence>
<name>A0A5B7GYJ8_PORTR</name>
<reference evidence="1 2" key="1">
    <citation type="submission" date="2019-05" db="EMBL/GenBank/DDBJ databases">
        <title>Another draft genome of Portunus trituberculatus and its Hox gene families provides insights of decapod evolution.</title>
        <authorList>
            <person name="Jeong J.-H."/>
            <person name="Song I."/>
            <person name="Kim S."/>
            <person name="Choi T."/>
            <person name="Kim D."/>
            <person name="Ryu S."/>
            <person name="Kim W."/>
        </authorList>
    </citation>
    <scope>NUCLEOTIDE SEQUENCE [LARGE SCALE GENOMIC DNA]</scope>
    <source>
        <tissue evidence="1">Muscle</tissue>
    </source>
</reference>
<comment type="caution">
    <text evidence="1">The sequence shown here is derived from an EMBL/GenBank/DDBJ whole genome shotgun (WGS) entry which is preliminary data.</text>
</comment>
<dbReference type="Proteomes" id="UP000324222">
    <property type="component" value="Unassembled WGS sequence"/>
</dbReference>
<organism evidence="1 2">
    <name type="scientific">Portunus trituberculatus</name>
    <name type="common">Swimming crab</name>
    <name type="synonym">Neptunus trituberculatus</name>
    <dbReference type="NCBI Taxonomy" id="210409"/>
    <lineage>
        <taxon>Eukaryota</taxon>
        <taxon>Metazoa</taxon>
        <taxon>Ecdysozoa</taxon>
        <taxon>Arthropoda</taxon>
        <taxon>Crustacea</taxon>
        <taxon>Multicrustacea</taxon>
        <taxon>Malacostraca</taxon>
        <taxon>Eumalacostraca</taxon>
        <taxon>Eucarida</taxon>
        <taxon>Decapoda</taxon>
        <taxon>Pleocyemata</taxon>
        <taxon>Brachyura</taxon>
        <taxon>Eubrachyura</taxon>
        <taxon>Portunoidea</taxon>
        <taxon>Portunidae</taxon>
        <taxon>Portuninae</taxon>
        <taxon>Portunus</taxon>
    </lineage>
</organism>
<protein>
    <submittedName>
        <fullName evidence="1">Uncharacterized protein</fullName>
    </submittedName>
</protein>
<proteinExistence type="predicted"/>
<evidence type="ECO:0000313" key="1">
    <source>
        <dbReference type="EMBL" id="MPC62773.1"/>
    </source>
</evidence>
<evidence type="ECO:0000313" key="2">
    <source>
        <dbReference type="Proteomes" id="UP000324222"/>
    </source>
</evidence>
<dbReference type="AlphaFoldDB" id="A0A5B7GYJ8"/>
<dbReference type="EMBL" id="VSRR010020048">
    <property type="protein sequence ID" value="MPC62773.1"/>
    <property type="molecule type" value="Genomic_DNA"/>
</dbReference>
<keyword evidence="2" id="KW-1185">Reference proteome</keyword>
<gene>
    <name evidence="1" type="ORF">E2C01_056863</name>
</gene>